<dbReference type="InterPro" id="IPR023828">
    <property type="entry name" value="Peptidase_S8_Ser-AS"/>
</dbReference>
<dbReference type="Gene3D" id="3.30.70.80">
    <property type="entry name" value="Peptidase S8 propeptide/proteinase inhibitor I9"/>
    <property type="match status" value="1"/>
</dbReference>
<evidence type="ECO:0000259" key="11">
    <source>
        <dbReference type="Pfam" id="PF17766"/>
    </source>
</evidence>
<dbReference type="Gene3D" id="3.40.50.200">
    <property type="entry name" value="Peptidase S8/S53 domain"/>
    <property type="match status" value="1"/>
</dbReference>
<feature type="signal peptide" evidence="8">
    <location>
        <begin position="1"/>
        <end position="21"/>
    </location>
</feature>
<reference evidence="12" key="1">
    <citation type="journal article" date="2020" name="Plant Biotechnol. J.">
        <title>The pomegranate (Punica granatum L.) draft genome dissects genetic divergence between soft- and hard-seeded cultivars.</title>
        <authorList>
            <person name="Luo X."/>
            <person name="Li H."/>
            <person name="Wu Z."/>
            <person name="Yao W."/>
            <person name="Zhao P."/>
            <person name="Cao D."/>
            <person name="Yu H."/>
            <person name="Li K."/>
            <person name="Poudel K."/>
            <person name="Zhao D."/>
            <person name="Zhang F."/>
            <person name="Xia X."/>
            <person name="Chen L."/>
            <person name="Wang Q."/>
            <person name="Jing D."/>
            <person name="Cao S."/>
        </authorList>
    </citation>
    <scope>NUCLEOTIDE SEQUENCE [LARGE SCALE GENOMIC DNA]</scope>
    <source>
        <strain evidence="12">cv. Tunisia</strain>
    </source>
</reference>
<dbReference type="InterPro" id="IPR034197">
    <property type="entry name" value="Peptidases_S8_3"/>
</dbReference>
<dbReference type="PANTHER" id="PTHR10795">
    <property type="entry name" value="PROPROTEIN CONVERTASE SUBTILISIN/KEXIN"/>
    <property type="match status" value="1"/>
</dbReference>
<evidence type="ECO:0000256" key="3">
    <source>
        <dbReference type="ARBA" id="ARBA00022729"/>
    </source>
</evidence>
<dbReference type="InterPro" id="IPR041469">
    <property type="entry name" value="Subtilisin-like_FN3"/>
</dbReference>
<dbReference type="CDD" id="cd04852">
    <property type="entry name" value="Peptidases_S8_3"/>
    <property type="match status" value="1"/>
</dbReference>
<dbReference type="InterPro" id="IPR010259">
    <property type="entry name" value="S8pro/Inhibitor_I9"/>
</dbReference>
<keyword evidence="4 7" id="KW-0378">Hydrolase</keyword>
<dbReference type="GO" id="GO:0004252">
    <property type="term" value="F:serine-type endopeptidase activity"/>
    <property type="evidence" value="ECO:0007669"/>
    <property type="project" value="UniProtKB-UniRule"/>
</dbReference>
<evidence type="ECO:0000256" key="8">
    <source>
        <dbReference type="SAM" id="SignalP"/>
    </source>
</evidence>
<dbReference type="InterPro" id="IPR015500">
    <property type="entry name" value="Peptidase_S8_subtilisin-rel"/>
</dbReference>
<evidence type="ECO:0000313" key="13">
    <source>
        <dbReference type="RefSeq" id="XP_031398714.1"/>
    </source>
</evidence>
<feature type="active site" description="Charge relay system" evidence="6 7">
    <location>
        <position position="139"/>
    </location>
</feature>
<accession>A0A6P8DWF5</accession>
<comment type="similarity">
    <text evidence="1 7">Belongs to the peptidase S8 family.</text>
</comment>
<dbReference type="InterPro" id="IPR045051">
    <property type="entry name" value="SBT"/>
</dbReference>
<dbReference type="InterPro" id="IPR037045">
    <property type="entry name" value="S8pro/Inhibitor_I9_sf"/>
</dbReference>
<dbReference type="Gene3D" id="3.50.30.30">
    <property type="match status" value="1"/>
</dbReference>
<evidence type="ECO:0000256" key="5">
    <source>
        <dbReference type="ARBA" id="ARBA00022825"/>
    </source>
</evidence>
<evidence type="ECO:0000256" key="7">
    <source>
        <dbReference type="PROSITE-ProRule" id="PRU01240"/>
    </source>
</evidence>
<dbReference type="Gene3D" id="2.60.40.2310">
    <property type="match status" value="1"/>
</dbReference>
<dbReference type="SUPFAM" id="SSF52743">
    <property type="entry name" value="Subtilisin-like"/>
    <property type="match status" value="1"/>
</dbReference>
<dbReference type="PROSITE" id="PS00138">
    <property type="entry name" value="SUBTILASE_SER"/>
    <property type="match status" value="1"/>
</dbReference>
<dbReference type="AlphaFoldDB" id="A0A6P8DWF5"/>
<evidence type="ECO:0000259" key="10">
    <source>
        <dbReference type="Pfam" id="PF05922"/>
    </source>
</evidence>
<sequence>MSWNVFLFSFSLFLAATMVRGSPDEPARKSYIVYMGDVPEASINAADEHQSLLVNAIGDAHVARSSIIHSYRKSFNGFAARLLPHEVHRLMEDERVISVFPNKRRQLHTTKSWDFLGMPLSLQNKNLKMQNDIIIGILDTGIYARAPSFNDHGYGPAPAKWKGTCAKGFNFSGCNNKVIGAKYFNLDDMAHDMELSPADDDGHGTHTSSIAAGVPVHNASFYGIAEGTARGGVPSARIAMYKVCWGAGCNDIDLLAGFDEAIADGVDLISVSIGGPSKNYFNDPIAIGSFHAMRAGILTTCSAGNGGPDTFTVQNVAPWVLTVGASSIDRQFKAAVRLGNGDRSVGVAINSFSSGKRMFPLTSGILAANSSNAQYGNASACDYGTLSAAKVKGKVVYCLDNVGQDRTIKELGGIGIITSSDFTTDMAMTTVIPGTTVSSTDGMKIDQYISSTNGPQASISRTRSFNATAPSVASFSARGPQLISRNILKPDISAPGLGILAAYSKIPSVTGDPTDPRHSTFNILSGTSMACPHAAAAAAYVKSLHPDWSPAAIRSALMTTATPMKSRDKFEELSSGSGQINPTKAADPGLVYDIGMKNYIRHLCTEGYNDTMIGLLMGGKTKFNCSTLTPAHGVDCINYPSMHMQLKNTDKVYGVFFRTVTNVGSSKSVYEATVTPPEGISVKVIPSTLTFDQPRQKRSFKVLVEGVNKHSRTQILPGSIVWSDSVHVVRSPMLIYIGRYSLGPGLS</sequence>
<proteinExistence type="inferred from homology"/>
<dbReference type="Pfam" id="PF00082">
    <property type="entry name" value="Peptidase_S8"/>
    <property type="match status" value="1"/>
</dbReference>
<dbReference type="FunFam" id="3.40.50.200:FF:000006">
    <property type="entry name" value="Subtilisin-like protease SBT1.5"/>
    <property type="match status" value="1"/>
</dbReference>
<dbReference type="Pfam" id="PF17766">
    <property type="entry name" value="fn3_6"/>
    <property type="match status" value="1"/>
</dbReference>
<protein>
    <submittedName>
        <fullName evidence="13">Subtilisin-like protease SBT4.15</fullName>
    </submittedName>
</protein>
<keyword evidence="5 7" id="KW-0720">Serine protease</keyword>
<evidence type="ECO:0000259" key="9">
    <source>
        <dbReference type="Pfam" id="PF00082"/>
    </source>
</evidence>
<evidence type="ECO:0000313" key="12">
    <source>
        <dbReference type="Proteomes" id="UP000515151"/>
    </source>
</evidence>
<name>A0A6P8DWF5_PUNGR</name>
<keyword evidence="3 8" id="KW-0732">Signal</keyword>
<feature type="active site" description="Charge relay system" evidence="6 7">
    <location>
        <position position="528"/>
    </location>
</feature>
<dbReference type="InterPro" id="IPR036852">
    <property type="entry name" value="Peptidase_S8/S53_dom_sf"/>
</dbReference>
<dbReference type="RefSeq" id="XP_031398714.1">
    <property type="nucleotide sequence ID" value="XM_031542854.1"/>
</dbReference>
<evidence type="ECO:0000256" key="1">
    <source>
        <dbReference type="ARBA" id="ARBA00011073"/>
    </source>
</evidence>
<feature type="domain" description="Inhibitor I9" evidence="10">
    <location>
        <begin position="30"/>
        <end position="108"/>
    </location>
</feature>
<evidence type="ECO:0000256" key="2">
    <source>
        <dbReference type="ARBA" id="ARBA00022670"/>
    </source>
</evidence>
<feature type="domain" description="Subtilisin-like protease fibronectin type-III" evidence="11">
    <location>
        <begin position="637"/>
        <end position="735"/>
    </location>
</feature>
<keyword evidence="2 7" id="KW-0645">Protease</keyword>
<reference evidence="13" key="2">
    <citation type="submission" date="2025-08" db="UniProtKB">
        <authorList>
            <consortium name="RefSeq"/>
        </authorList>
    </citation>
    <scope>IDENTIFICATION</scope>
    <source>
        <tissue evidence="13">Leaf</tissue>
    </source>
</reference>
<feature type="domain" description="Peptidase S8/S53" evidence="9">
    <location>
        <begin position="131"/>
        <end position="567"/>
    </location>
</feature>
<dbReference type="PROSITE" id="PS51892">
    <property type="entry name" value="SUBTILASE"/>
    <property type="match status" value="1"/>
</dbReference>
<dbReference type="PRINTS" id="PR00723">
    <property type="entry name" value="SUBTILISIN"/>
</dbReference>
<dbReference type="Proteomes" id="UP000515151">
    <property type="component" value="Chromosome 5"/>
</dbReference>
<dbReference type="GO" id="GO:0006508">
    <property type="term" value="P:proteolysis"/>
    <property type="evidence" value="ECO:0007669"/>
    <property type="project" value="UniProtKB-KW"/>
</dbReference>
<feature type="active site" description="Charge relay system" evidence="6 7">
    <location>
        <position position="203"/>
    </location>
</feature>
<dbReference type="GeneID" id="116209258"/>
<dbReference type="Pfam" id="PF05922">
    <property type="entry name" value="Inhibitor_I9"/>
    <property type="match status" value="1"/>
</dbReference>
<dbReference type="InterPro" id="IPR000209">
    <property type="entry name" value="Peptidase_S8/S53_dom"/>
</dbReference>
<feature type="chain" id="PRO_5028095371" evidence="8">
    <location>
        <begin position="22"/>
        <end position="747"/>
    </location>
</feature>
<evidence type="ECO:0000256" key="6">
    <source>
        <dbReference type="PIRSR" id="PIRSR615500-1"/>
    </source>
</evidence>
<evidence type="ECO:0000256" key="4">
    <source>
        <dbReference type="ARBA" id="ARBA00022801"/>
    </source>
</evidence>
<dbReference type="OrthoDB" id="206201at2759"/>
<dbReference type="CDD" id="cd02120">
    <property type="entry name" value="PA_subtilisin_like"/>
    <property type="match status" value="1"/>
</dbReference>
<gene>
    <name evidence="13" type="primary">LOC116209258</name>
</gene>
<keyword evidence="12" id="KW-1185">Reference proteome</keyword>
<organism evidence="12 13">
    <name type="scientific">Punica granatum</name>
    <name type="common">Pomegranate</name>
    <dbReference type="NCBI Taxonomy" id="22663"/>
    <lineage>
        <taxon>Eukaryota</taxon>
        <taxon>Viridiplantae</taxon>
        <taxon>Streptophyta</taxon>
        <taxon>Embryophyta</taxon>
        <taxon>Tracheophyta</taxon>
        <taxon>Spermatophyta</taxon>
        <taxon>Magnoliopsida</taxon>
        <taxon>eudicotyledons</taxon>
        <taxon>Gunneridae</taxon>
        <taxon>Pentapetalae</taxon>
        <taxon>rosids</taxon>
        <taxon>malvids</taxon>
        <taxon>Myrtales</taxon>
        <taxon>Lythraceae</taxon>
        <taxon>Punica</taxon>
    </lineage>
</organism>